<protein>
    <submittedName>
        <fullName evidence="1">Uncharacterized protein</fullName>
    </submittedName>
</protein>
<dbReference type="AlphaFoldDB" id="A0A371HX80"/>
<evidence type="ECO:0000313" key="1">
    <source>
        <dbReference type="EMBL" id="RDY07353.1"/>
    </source>
</evidence>
<gene>
    <name evidence="1" type="ORF">CR513_08554</name>
</gene>
<organism evidence="1 2">
    <name type="scientific">Mucuna pruriens</name>
    <name type="common">Velvet bean</name>
    <name type="synonym">Dolichos pruriens</name>
    <dbReference type="NCBI Taxonomy" id="157652"/>
    <lineage>
        <taxon>Eukaryota</taxon>
        <taxon>Viridiplantae</taxon>
        <taxon>Streptophyta</taxon>
        <taxon>Embryophyta</taxon>
        <taxon>Tracheophyta</taxon>
        <taxon>Spermatophyta</taxon>
        <taxon>Magnoliopsida</taxon>
        <taxon>eudicotyledons</taxon>
        <taxon>Gunneridae</taxon>
        <taxon>Pentapetalae</taxon>
        <taxon>rosids</taxon>
        <taxon>fabids</taxon>
        <taxon>Fabales</taxon>
        <taxon>Fabaceae</taxon>
        <taxon>Papilionoideae</taxon>
        <taxon>50 kb inversion clade</taxon>
        <taxon>NPAAA clade</taxon>
        <taxon>indigoferoid/millettioid clade</taxon>
        <taxon>Phaseoleae</taxon>
        <taxon>Mucuna</taxon>
    </lineage>
</organism>
<dbReference type="EMBL" id="QJKJ01001488">
    <property type="protein sequence ID" value="RDY07353.1"/>
    <property type="molecule type" value="Genomic_DNA"/>
</dbReference>
<sequence length="73" mass="8545">MKSKVKFDDDQTPNVKGIWKVLIKRKDDKKSFIFNEEVDSTVFVVQKQNIQGGNTSNVKHQCFSSIINREEWL</sequence>
<evidence type="ECO:0000313" key="2">
    <source>
        <dbReference type="Proteomes" id="UP000257109"/>
    </source>
</evidence>
<name>A0A371HX80_MUCPR</name>
<reference evidence="1" key="1">
    <citation type="submission" date="2018-05" db="EMBL/GenBank/DDBJ databases">
        <title>Draft genome of Mucuna pruriens seed.</title>
        <authorList>
            <person name="Nnadi N.E."/>
            <person name="Vos R."/>
            <person name="Hasami M.H."/>
            <person name="Devisetty U.K."/>
            <person name="Aguiy J.C."/>
        </authorList>
    </citation>
    <scope>NUCLEOTIDE SEQUENCE [LARGE SCALE GENOMIC DNA]</scope>
    <source>
        <strain evidence="1">JCA_2017</strain>
    </source>
</reference>
<feature type="non-terminal residue" evidence="1">
    <location>
        <position position="1"/>
    </location>
</feature>
<keyword evidence="2" id="KW-1185">Reference proteome</keyword>
<accession>A0A371HX80</accession>
<comment type="caution">
    <text evidence="1">The sequence shown here is derived from an EMBL/GenBank/DDBJ whole genome shotgun (WGS) entry which is preliminary data.</text>
</comment>
<proteinExistence type="predicted"/>
<dbReference type="Proteomes" id="UP000257109">
    <property type="component" value="Unassembled WGS sequence"/>
</dbReference>